<proteinExistence type="predicted"/>
<gene>
    <name evidence="1" type="ORF">RF007C_02300</name>
</gene>
<reference evidence="1 2" key="1">
    <citation type="journal article" date="2014" name="PLoS ONE">
        <title>Rumen cellulosomics: divergent fiber-degrading strategies revealed by comparative genome-wide analysis of six ruminococcal strains.</title>
        <authorList>
            <person name="Dassa B."/>
            <person name="Borovok I."/>
            <person name="Ruimy-Israeli V."/>
            <person name="Lamed R."/>
            <person name="Flint H.J."/>
            <person name="Duncan S.H."/>
            <person name="Henrissat B."/>
            <person name="Coutinho P."/>
            <person name="Morrison M."/>
            <person name="Mosoni P."/>
            <person name="Yeoman C.J."/>
            <person name="White B.A."/>
            <person name="Bayer E.A."/>
        </authorList>
    </citation>
    <scope>NUCLEOTIDE SEQUENCE [LARGE SCALE GENOMIC DNA]</scope>
    <source>
        <strain evidence="1 2">007c</strain>
    </source>
</reference>
<accession>W7UU86</accession>
<protein>
    <submittedName>
        <fullName evidence="1">Uncharacterized protein</fullName>
    </submittedName>
</protein>
<name>W7UU86_RUMFL</name>
<keyword evidence="2" id="KW-1185">Reference proteome</keyword>
<organism evidence="1 2">
    <name type="scientific">Ruminococcus flavefaciens 007c</name>
    <dbReference type="NCBI Taxonomy" id="1341157"/>
    <lineage>
        <taxon>Bacteria</taxon>
        <taxon>Bacillati</taxon>
        <taxon>Bacillota</taxon>
        <taxon>Clostridia</taxon>
        <taxon>Eubacteriales</taxon>
        <taxon>Oscillospiraceae</taxon>
        <taxon>Ruminococcus</taxon>
    </lineage>
</organism>
<evidence type="ECO:0000313" key="1">
    <source>
        <dbReference type="EMBL" id="EWM54729.1"/>
    </source>
</evidence>
<dbReference type="Proteomes" id="UP000019365">
    <property type="component" value="Unassembled WGS sequence"/>
</dbReference>
<dbReference type="EMBL" id="ATAX01000009">
    <property type="protein sequence ID" value="EWM54729.1"/>
    <property type="molecule type" value="Genomic_DNA"/>
</dbReference>
<sequence>MVKLQLTFVKRQLTIVKLQLTEILLTYMAYKVYNNAKERNKADHLYRSTIHSNKIITFTGCFLSKEVHSRK</sequence>
<dbReference type="AlphaFoldDB" id="W7UU86"/>
<comment type="caution">
    <text evidence="1">The sequence shown here is derived from an EMBL/GenBank/DDBJ whole genome shotgun (WGS) entry which is preliminary data.</text>
</comment>
<evidence type="ECO:0000313" key="2">
    <source>
        <dbReference type="Proteomes" id="UP000019365"/>
    </source>
</evidence>